<gene>
    <name evidence="2" type="ORF">FPZ11_18370</name>
</gene>
<feature type="transmembrane region" description="Helical" evidence="1">
    <location>
        <begin position="174"/>
        <end position="196"/>
    </location>
</feature>
<reference evidence="2 3" key="1">
    <citation type="submission" date="2019-07" db="EMBL/GenBank/DDBJ databases">
        <title>Full genome sequence of Humibacter sp. WJ7-1.</title>
        <authorList>
            <person name="Im W.-T."/>
        </authorList>
    </citation>
    <scope>NUCLEOTIDE SEQUENCE [LARGE SCALE GENOMIC DNA]</scope>
    <source>
        <strain evidence="2 3">WJ7-1</strain>
    </source>
</reference>
<keyword evidence="1" id="KW-0812">Transmembrane</keyword>
<keyword evidence="3" id="KW-1185">Reference proteome</keyword>
<name>A0A5B8M8X8_9MICO</name>
<feature type="transmembrane region" description="Helical" evidence="1">
    <location>
        <begin position="47"/>
        <end position="69"/>
    </location>
</feature>
<feature type="transmembrane region" description="Helical" evidence="1">
    <location>
        <begin position="101"/>
        <end position="122"/>
    </location>
</feature>
<proteinExistence type="predicted"/>
<keyword evidence="1" id="KW-0472">Membrane</keyword>
<feature type="transmembrane region" description="Helical" evidence="1">
    <location>
        <begin position="134"/>
        <end position="154"/>
    </location>
</feature>
<dbReference type="AlphaFoldDB" id="A0A5B8M8X8"/>
<feature type="transmembrane region" description="Helical" evidence="1">
    <location>
        <begin position="76"/>
        <end position="95"/>
    </location>
</feature>
<accession>A0A5B8M8X8</accession>
<feature type="transmembrane region" description="Helical" evidence="1">
    <location>
        <begin position="377"/>
        <end position="395"/>
    </location>
</feature>
<feature type="transmembrane region" description="Helical" evidence="1">
    <location>
        <begin position="344"/>
        <end position="365"/>
    </location>
</feature>
<keyword evidence="1" id="KW-1133">Transmembrane helix</keyword>
<dbReference type="OrthoDB" id="5123754at2"/>
<evidence type="ECO:0000256" key="1">
    <source>
        <dbReference type="SAM" id="Phobius"/>
    </source>
</evidence>
<dbReference type="InterPro" id="IPR051533">
    <property type="entry name" value="WaaL-like"/>
</dbReference>
<feature type="transmembrane region" description="Helical" evidence="1">
    <location>
        <begin position="228"/>
        <end position="247"/>
    </location>
</feature>
<sequence>MAQPQRAPQWFVLTRSLFESAKFSRALSLCIVGSAFLTTAIRDTVGWPGLIGVLAALVVLTVASFVAHWNVIEWHGLLPVSLLVFVGWCAASIVWSNYQWATLAAVLYQWVFTFFALYLALVRDAIQIVRVIGDVLRVLLTASLALEVFSGLLIDAPIRFLGIAGNLAQGGPISGLFGSRNQLGLVALIAAVTFIIEWRTKSVGLGLAVFSVAVAVLCLAFTSSPVIAIMIVIIVVAAAALFGIRHIRNERWKFAVQVTTGTVTAVVAVLAFIFRAPIIDLLHGHSVITVRYEVWLQIWHLIPVNELLGWGWIGFWRGSLPPYSLINALTGSPHANGLNAFLDVWLQVGLIGFLLFLLLLGLAMGRSWLLGSNKRSVIYAWPPLILIALIGTAMAESTILIESGWMLTVICTVKASQGMSWRQALPAAPNSAS</sequence>
<evidence type="ECO:0000313" key="3">
    <source>
        <dbReference type="Proteomes" id="UP000320216"/>
    </source>
</evidence>
<organism evidence="2 3">
    <name type="scientific">Humibacter ginsenosidimutans</name>
    <dbReference type="NCBI Taxonomy" id="2599293"/>
    <lineage>
        <taxon>Bacteria</taxon>
        <taxon>Bacillati</taxon>
        <taxon>Actinomycetota</taxon>
        <taxon>Actinomycetes</taxon>
        <taxon>Micrococcales</taxon>
        <taxon>Microbacteriaceae</taxon>
        <taxon>Humibacter</taxon>
    </lineage>
</organism>
<dbReference type="PANTHER" id="PTHR37422:SF13">
    <property type="entry name" value="LIPOPOLYSACCHARIDE BIOSYNTHESIS PROTEIN PA4999-RELATED"/>
    <property type="match status" value="1"/>
</dbReference>
<dbReference type="PANTHER" id="PTHR37422">
    <property type="entry name" value="TEICHURONIC ACID BIOSYNTHESIS PROTEIN TUAE"/>
    <property type="match status" value="1"/>
</dbReference>
<dbReference type="Proteomes" id="UP000320216">
    <property type="component" value="Chromosome"/>
</dbReference>
<protein>
    <submittedName>
        <fullName evidence="2">Exopolysaccharide production protein</fullName>
    </submittedName>
</protein>
<evidence type="ECO:0000313" key="2">
    <source>
        <dbReference type="EMBL" id="QDZ17007.1"/>
    </source>
</evidence>
<dbReference type="EMBL" id="CP042305">
    <property type="protein sequence ID" value="QDZ17007.1"/>
    <property type="molecule type" value="Genomic_DNA"/>
</dbReference>
<dbReference type="KEGG" id="huw:FPZ11_18370"/>
<feature type="transmembrane region" description="Helical" evidence="1">
    <location>
        <begin position="203"/>
        <end position="222"/>
    </location>
</feature>
<feature type="transmembrane region" description="Helical" evidence="1">
    <location>
        <begin position="23"/>
        <end position="41"/>
    </location>
</feature>
<feature type="transmembrane region" description="Helical" evidence="1">
    <location>
        <begin position="254"/>
        <end position="274"/>
    </location>
</feature>